<evidence type="ECO:0000313" key="1">
    <source>
        <dbReference type="EMBL" id="CAH1253058.1"/>
    </source>
</evidence>
<accession>A0A8K0EH80</accession>
<dbReference type="AlphaFoldDB" id="A0A8K0EH80"/>
<dbReference type="OrthoDB" id="10385336at2759"/>
<sequence length="208" mass="23070">MLEPTLSTSCNRRTVDDSPDFQRVLNRMAFEVDSLAKKSAAVQAKVDKLNRDDLETNASKIHVTCEEMYELKERVSAVQTTLAEFNLTARDVCEDIRLIKTGAEQLQTKVQETDNTMGKVLSEINTLKLEQRSLSRSMDANSITKSAILAELKDIRDKNTHSSSTASLPATAEQNETILGGYGIHSFLGTGLQVLQHQPTKSTLCQRP</sequence>
<keyword evidence="2" id="KW-1185">Reference proteome</keyword>
<protein>
    <submittedName>
        <fullName evidence="1">Hypp1074 protein</fullName>
    </submittedName>
</protein>
<proteinExistence type="predicted"/>
<gene>
    <name evidence="1" type="primary">Hypp1074</name>
    <name evidence="1" type="ORF">BLAG_LOCUS12958</name>
</gene>
<reference evidence="1" key="1">
    <citation type="submission" date="2022-01" db="EMBL/GenBank/DDBJ databases">
        <authorList>
            <person name="Braso-Vives M."/>
        </authorList>
    </citation>
    <scope>NUCLEOTIDE SEQUENCE</scope>
</reference>
<dbReference type="Proteomes" id="UP000838412">
    <property type="component" value="Chromosome 2"/>
</dbReference>
<organism evidence="1 2">
    <name type="scientific">Branchiostoma lanceolatum</name>
    <name type="common">Common lancelet</name>
    <name type="synonym">Amphioxus lanceolatum</name>
    <dbReference type="NCBI Taxonomy" id="7740"/>
    <lineage>
        <taxon>Eukaryota</taxon>
        <taxon>Metazoa</taxon>
        <taxon>Chordata</taxon>
        <taxon>Cephalochordata</taxon>
        <taxon>Leptocardii</taxon>
        <taxon>Amphioxiformes</taxon>
        <taxon>Branchiostomatidae</taxon>
        <taxon>Branchiostoma</taxon>
    </lineage>
</organism>
<dbReference type="EMBL" id="OV696687">
    <property type="protein sequence ID" value="CAH1253058.1"/>
    <property type="molecule type" value="Genomic_DNA"/>
</dbReference>
<name>A0A8K0EH80_BRALA</name>
<evidence type="ECO:0000313" key="2">
    <source>
        <dbReference type="Proteomes" id="UP000838412"/>
    </source>
</evidence>